<dbReference type="InterPro" id="IPR037165">
    <property type="entry name" value="AldOxase/xan_DH_Mopterin-bd_sf"/>
</dbReference>
<sequence>MVYSLAASTLTVAAPIGCDTSSAQGAERAAKGARRPSDVLVTGADDEMLVLEVTAANRVVVRLPRVEVGQGITTAVAMMIAEELDARLIDVDIPLADARAKGNQFTGGSNSVSSLYGPARELAATARARLVTAAAKRWHLSARTLRTSNTMVIAPDGRMATFGSLTASAARIRRPAVSSKPKPASRHRVIGRPTTRIDARDIVTGKATYAGDLSVAGAKPTVVARPPTILGKVVSVDDSVARAMPGVHAVVRIAGGVAVVADSFHHAFKARDALRITWAPGPLAPLSDAAIRARVRAAVPRLGTPPRGSAQTEAEFAFAFVSHAPMEVLTAVADVRADRAEMWFSSQTPMEARESIAAAIGLPASSVRVHVTRGGGSFGRRLNFDAAIEAALISKAARRPVKLMWSRADDIRHGRMRPASHHRIRASHARGRVVAFEHAMASVNESYEQQGPAAQGGVTTAVARGGRAPAAGPLPSDTGLYNFGRVSGNSGGVELAMPLGAWRSVDSGTMRTAEEIVVDEIAEHLGKDPVAFRHTTLRSKAVRAVLDKVATTGSWGRTMPAGRAQGVAVHEEYGSCVACLVEIDATDPKNPRVTKVVMAADVGTAVNPRGLQAQLMGTAIDGISTVLQAGLHIDRGAVREGSFADFRYARQRHAPLHFEAHIMPSRGEPGGAGELGVPAAAGAVANAYARATGTRPRRFPINF</sequence>
<evidence type="ECO:0000313" key="3">
    <source>
        <dbReference type="Proteomes" id="UP001595701"/>
    </source>
</evidence>
<keyword evidence="3" id="KW-1185">Reference proteome</keyword>
<organism evidence="2 3">
    <name type="scientific">Streptomyces yaanensis</name>
    <dbReference type="NCBI Taxonomy" id="1142239"/>
    <lineage>
        <taxon>Bacteria</taxon>
        <taxon>Bacillati</taxon>
        <taxon>Actinomycetota</taxon>
        <taxon>Actinomycetes</taxon>
        <taxon>Kitasatosporales</taxon>
        <taxon>Streptomycetaceae</taxon>
        <taxon>Streptomyces</taxon>
    </lineage>
</organism>
<dbReference type="RefSeq" id="WP_310781079.1">
    <property type="nucleotide sequence ID" value="NZ_JBHRWR010000002.1"/>
</dbReference>
<feature type="domain" description="Aldehyde oxidase/xanthine dehydrogenase a/b hammerhead" evidence="1">
    <location>
        <begin position="204"/>
        <end position="282"/>
    </location>
</feature>
<proteinExistence type="predicted"/>
<dbReference type="InterPro" id="IPR008274">
    <property type="entry name" value="AldOxase/xan_DH_MoCoBD1"/>
</dbReference>
<evidence type="ECO:0000259" key="1">
    <source>
        <dbReference type="SMART" id="SM01008"/>
    </source>
</evidence>
<evidence type="ECO:0000313" key="2">
    <source>
        <dbReference type="EMBL" id="MFC3572331.1"/>
    </source>
</evidence>
<dbReference type="Pfam" id="PF02738">
    <property type="entry name" value="MoCoBD_1"/>
    <property type="match status" value="1"/>
</dbReference>
<dbReference type="Proteomes" id="UP001595701">
    <property type="component" value="Unassembled WGS sequence"/>
</dbReference>
<dbReference type="Gene3D" id="3.90.1170.50">
    <property type="entry name" value="Aldehyde oxidase/xanthine dehydrogenase, a/b hammerhead"/>
    <property type="match status" value="1"/>
</dbReference>
<dbReference type="InterPro" id="IPR000674">
    <property type="entry name" value="Ald_Oxase/Xan_DH_a/b"/>
</dbReference>
<dbReference type="EMBL" id="JBHRWR010000002">
    <property type="protein sequence ID" value="MFC3572331.1"/>
    <property type="molecule type" value="Genomic_DNA"/>
</dbReference>
<dbReference type="Pfam" id="PF20256">
    <property type="entry name" value="MoCoBD_2"/>
    <property type="match status" value="2"/>
</dbReference>
<dbReference type="PIRSF" id="PIRSF036389">
    <property type="entry name" value="IOR_B"/>
    <property type="match status" value="1"/>
</dbReference>
<comment type="caution">
    <text evidence="2">The sequence shown here is derived from an EMBL/GenBank/DDBJ whole genome shotgun (WGS) entry which is preliminary data.</text>
</comment>
<dbReference type="InterPro" id="IPR012368">
    <property type="entry name" value="OxRdtase_Mopterin-bd_su_IorB"/>
</dbReference>
<dbReference type="InterPro" id="IPR046867">
    <property type="entry name" value="AldOxase/xan_DH_MoCoBD2"/>
</dbReference>
<dbReference type="InterPro" id="IPR052516">
    <property type="entry name" value="N-heterocyclic_Hydroxylase"/>
</dbReference>
<dbReference type="PANTHER" id="PTHR47495:SF1">
    <property type="entry name" value="BLL3820 PROTEIN"/>
    <property type="match status" value="1"/>
</dbReference>
<reference evidence="3" key="1">
    <citation type="journal article" date="2019" name="Int. J. Syst. Evol. Microbiol.">
        <title>The Global Catalogue of Microorganisms (GCM) 10K type strain sequencing project: providing services to taxonomists for standard genome sequencing and annotation.</title>
        <authorList>
            <consortium name="The Broad Institute Genomics Platform"/>
            <consortium name="The Broad Institute Genome Sequencing Center for Infectious Disease"/>
            <person name="Wu L."/>
            <person name="Ma J."/>
        </authorList>
    </citation>
    <scope>NUCLEOTIDE SEQUENCE [LARGE SCALE GENOMIC DNA]</scope>
    <source>
        <strain evidence="3">CGMCC 4.7035</strain>
    </source>
</reference>
<name>A0ABV7S7T5_9ACTN</name>
<dbReference type="SUPFAM" id="SSF56003">
    <property type="entry name" value="Molybdenum cofactor-binding domain"/>
    <property type="match status" value="2"/>
</dbReference>
<protein>
    <submittedName>
        <fullName evidence="2">Molybdopterin cofactor-binding domain-containing protein</fullName>
    </submittedName>
</protein>
<dbReference type="SMART" id="SM01008">
    <property type="entry name" value="Ald_Xan_dh_C"/>
    <property type="match status" value="1"/>
</dbReference>
<dbReference type="Gene3D" id="3.30.365.10">
    <property type="entry name" value="Aldehyde oxidase/xanthine dehydrogenase, molybdopterin binding domain"/>
    <property type="match status" value="4"/>
</dbReference>
<dbReference type="PANTHER" id="PTHR47495">
    <property type="entry name" value="ALDEHYDE DEHYDROGENASE"/>
    <property type="match status" value="1"/>
</dbReference>
<gene>
    <name evidence="2" type="ORF">ACFOZ0_03320</name>
</gene>
<accession>A0ABV7S7T5</accession>